<keyword evidence="5" id="KW-0547">Nucleotide-binding</keyword>
<comment type="caution">
    <text evidence="11">The sequence shown here is derived from an EMBL/GenBank/DDBJ whole genome shotgun (WGS) entry which is preliminary data.</text>
</comment>
<dbReference type="SUPFAM" id="SSF55874">
    <property type="entry name" value="ATPase domain of HSP90 chaperone/DNA topoisomerase II/histidine kinase"/>
    <property type="match status" value="1"/>
</dbReference>
<feature type="transmembrane region" description="Helical" evidence="9">
    <location>
        <begin position="159"/>
        <end position="181"/>
    </location>
</feature>
<gene>
    <name evidence="11" type="ORF">P4T90_04285</name>
</gene>
<dbReference type="EC" id="2.7.13.3" evidence="2"/>
<evidence type="ECO:0000256" key="4">
    <source>
        <dbReference type="ARBA" id="ARBA00022679"/>
    </source>
</evidence>
<feature type="transmembrane region" description="Helical" evidence="9">
    <location>
        <begin position="69"/>
        <end position="91"/>
    </location>
</feature>
<dbReference type="PROSITE" id="PS50109">
    <property type="entry name" value="HIS_KIN"/>
    <property type="match status" value="1"/>
</dbReference>
<dbReference type="InterPro" id="IPR005467">
    <property type="entry name" value="His_kinase_dom"/>
</dbReference>
<feature type="transmembrane region" description="Helical" evidence="9">
    <location>
        <begin position="128"/>
        <end position="147"/>
    </location>
</feature>
<sequence>MEITMHFLFNLSLLFILLFVCLIWSDRLGIRSISKPVAFASFVIAIIICFLVSYKLSDSIFLDLRDIPVILGGLYLELGPLLAIATIFLRAFYGINSGFWCNLILYLIIALVFGSLRPWFGNLTHRRKILFTIFISFIVSFISMIGLEMIGPTDNRIDVWLAYLCIPPLGTGLIAYAIEFVSKNLLLKRHLIKSKKLEAVEQMGAAISHEIRNPLTAAIGFVQLLQDDNIQKHKKKEYLEIVKNELISAEKVIQDYLTFSKPSLNSLEILNVKKELLHIIKILQPIANRNSVEIITQFSAIGFIEGDLHKFHQCFLNVMKNAIEAMPKGGILTVETEFSRYEVTVIIRDTGMGMNKEQLERLGEPYYSTKAQKGTGLGMMVVFSIVRAMKGSIQVNSEVGKGSAFLFTFPKVLPSYKNERF</sequence>
<accession>A0ABU6MCB9</accession>
<evidence type="ECO:0000256" key="3">
    <source>
        <dbReference type="ARBA" id="ARBA00022553"/>
    </source>
</evidence>
<evidence type="ECO:0000313" key="12">
    <source>
        <dbReference type="Proteomes" id="UP001341444"/>
    </source>
</evidence>
<evidence type="ECO:0000259" key="10">
    <source>
        <dbReference type="PROSITE" id="PS50109"/>
    </source>
</evidence>
<evidence type="ECO:0000256" key="8">
    <source>
        <dbReference type="ARBA" id="ARBA00023012"/>
    </source>
</evidence>
<evidence type="ECO:0000256" key="5">
    <source>
        <dbReference type="ARBA" id="ARBA00022741"/>
    </source>
</evidence>
<dbReference type="Gene3D" id="3.30.565.10">
    <property type="entry name" value="Histidine kinase-like ATPase, C-terminal domain"/>
    <property type="match status" value="1"/>
</dbReference>
<dbReference type="SUPFAM" id="SSF47384">
    <property type="entry name" value="Homodimeric domain of signal transducing histidine kinase"/>
    <property type="match status" value="1"/>
</dbReference>
<keyword evidence="7" id="KW-0067">ATP-binding</keyword>
<keyword evidence="3" id="KW-0597">Phosphoprotein</keyword>
<dbReference type="Pfam" id="PF02518">
    <property type="entry name" value="HATPase_c"/>
    <property type="match status" value="1"/>
</dbReference>
<dbReference type="PRINTS" id="PR00344">
    <property type="entry name" value="BCTRLSENSOR"/>
</dbReference>
<feature type="transmembrane region" description="Helical" evidence="9">
    <location>
        <begin position="97"/>
        <end position="116"/>
    </location>
</feature>
<keyword evidence="4" id="KW-0808">Transferase</keyword>
<dbReference type="EMBL" id="JARMAB010000005">
    <property type="protein sequence ID" value="MED1202309.1"/>
    <property type="molecule type" value="Genomic_DNA"/>
</dbReference>
<evidence type="ECO:0000256" key="2">
    <source>
        <dbReference type="ARBA" id="ARBA00012438"/>
    </source>
</evidence>
<keyword evidence="9" id="KW-0472">Membrane</keyword>
<keyword evidence="9" id="KW-1133">Transmembrane helix</keyword>
<dbReference type="Proteomes" id="UP001341444">
    <property type="component" value="Unassembled WGS sequence"/>
</dbReference>
<dbReference type="GO" id="GO:0016301">
    <property type="term" value="F:kinase activity"/>
    <property type="evidence" value="ECO:0007669"/>
    <property type="project" value="UniProtKB-KW"/>
</dbReference>
<dbReference type="SMART" id="SM00387">
    <property type="entry name" value="HATPase_c"/>
    <property type="match status" value="1"/>
</dbReference>
<feature type="transmembrane region" description="Helical" evidence="9">
    <location>
        <begin position="37"/>
        <end position="57"/>
    </location>
</feature>
<dbReference type="PANTHER" id="PTHR43065">
    <property type="entry name" value="SENSOR HISTIDINE KINASE"/>
    <property type="match status" value="1"/>
</dbReference>
<evidence type="ECO:0000256" key="6">
    <source>
        <dbReference type="ARBA" id="ARBA00022777"/>
    </source>
</evidence>
<evidence type="ECO:0000256" key="1">
    <source>
        <dbReference type="ARBA" id="ARBA00000085"/>
    </source>
</evidence>
<keyword evidence="9" id="KW-0812">Transmembrane</keyword>
<dbReference type="InterPro" id="IPR003594">
    <property type="entry name" value="HATPase_dom"/>
</dbReference>
<dbReference type="InterPro" id="IPR036890">
    <property type="entry name" value="HATPase_C_sf"/>
</dbReference>
<feature type="domain" description="Histidine kinase" evidence="10">
    <location>
        <begin position="206"/>
        <end position="413"/>
    </location>
</feature>
<evidence type="ECO:0000256" key="9">
    <source>
        <dbReference type="SAM" id="Phobius"/>
    </source>
</evidence>
<dbReference type="PANTHER" id="PTHR43065:SF46">
    <property type="entry name" value="C4-DICARBOXYLATE TRANSPORT SENSOR PROTEIN DCTB"/>
    <property type="match status" value="1"/>
</dbReference>
<dbReference type="CDD" id="cd00082">
    <property type="entry name" value="HisKA"/>
    <property type="match status" value="1"/>
</dbReference>
<dbReference type="Gene3D" id="1.10.287.130">
    <property type="match status" value="1"/>
</dbReference>
<dbReference type="Pfam" id="PF00512">
    <property type="entry name" value="HisKA"/>
    <property type="match status" value="1"/>
</dbReference>
<proteinExistence type="predicted"/>
<dbReference type="InterPro" id="IPR036097">
    <property type="entry name" value="HisK_dim/P_sf"/>
</dbReference>
<keyword evidence="6 11" id="KW-0418">Kinase</keyword>
<evidence type="ECO:0000256" key="7">
    <source>
        <dbReference type="ARBA" id="ARBA00022840"/>
    </source>
</evidence>
<organism evidence="11 12">
    <name type="scientific">Heyndrickxia acidicola</name>
    <dbReference type="NCBI Taxonomy" id="209389"/>
    <lineage>
        <taxon>Bacteria</taxon>
        <taxon>Bacillati</taxon>
        <taxon>Bacillota</taxon>
        <taxon>Bacilli</taxon>
        <taxon>Bacillales</taxon>
        <taxon>Bacillaceae</taxon>
        <taxon>Heyndrickxia</taxon>
    </lineage>
</organism>
<dbReference type="RefSeq" id="WP_066266904.1">
    <property type="nucleotide sequence ID" value="NZ_JARMAB010000005.1"/>
</dbReference>
<name>A0ABU6MCB9_9BACI</name>
<dbReference type="InterPro" id="IPR004358">
    <property type="entry name" value="Sig_transdc_His_kin-like_C"/>
</dbReference>
<feature type="transmembrane region" description="Helical" evidence="9">
    <location>
        <begin position="7"/>
        <end position="25"/>
    </location>
</feature>
<protein>
    <recommendedName>
        <fullName evidence="2">histidine kinase</fullName>
        <ecNumber evidence="2">2.7.13.3</ecNumber>
    </recommendedName>
</protein>
<evidence type="ECO:0000313" key="11">
    <source>
        <dbReference type="EMBL" id="MED1202309.1"/>
    </source>
</evidence>
<dbReference type="InterPro" id="IPR003661">
    <property type="entry name" value="HisK_dim/P_dom"/>
</dbReference>
<dbReference type="SMART" id="SM00388">
    <property type="entry name" value="HisKA"/>
    <property type="match status" value="1"/>
</dbReference>
<keyword evidence="12" id="KW-1185">Reference proteome</keyword>
<keyword evidence="8" id="KW-0902">Two-component regulatory system</keyword>
<reference evidence="11 12" key="1">
    <citation type="submission" date="2023-03" db="EMBL/GenBank/DDBJ databases">
        <title>Bacillus Genome Sequencing.</title>
        <authorList>
            <person name="Dunlap C."/>
        </authorList>
    </citation>
    <scope>NUCLEOTIDE SEQUENCE [LARGE SCALE GENOMIC DNA]</scope>
    <source>
        <strain evidence="11 12">B-23453</strain>
    </source>
</reference>
<comment type="catalytic activity">
    <reaction evidence="1">
        <text>ATP + protein L-histidine = ADP + protein N-phospho-L-histidine.</text>
        <dbReference type="EC" id="2.7.13.3"/>
    </reaction>
</comment>